<accession>B6TV74</accession>
<dbReference type="EMBL" id="EU968889">
    <property type="protein sequence ID" value="ACG41007.1"/>
    <property type="molecule type" value="mRNA"/>
</dbReference>
<proteinExistence type="evidence at transcript level"/>
<protein>
    <submittedName>
        <fullName evidence="1">Uncharacterized protein</fullName>
    </submittedName>
</protein>
<reference evidence="1" key="1">
    <citation type="journal article" date="2009" name="Plant Mol. Biol.">
        <title>Insights into corn genes derived from large-scale cDNA sequencing.</title>
        <authorList>
            <person name="Alexandrov N.N."/>
            <person name="Brover V.V."/>
            <person name="Freidin S."/>
            <person name="Troukhan M.E."/>
            <person name="Tatarinova T.V."/>
            <person name="Zhang H."/>
            <person name="Swaller T.J."/>
            <person name="Lu Y.P."/>
            <person name="Bouck J."/>
            <person name="Flavell R.B."/>
            <person name="Feldmann K.A."/>
        </authorList>
    </citation>
    <scope>NUCLEOTIDE SEQUENCE</scope>
</reference>
<dbReference type="AlphaFoldDB" id="B6TV74"/>
<name>B6TV74_MAIZE</name>
<organism evidence="1">
    <name type="scientific">Zea mays</name>
    <name type="common">Maize</name>
    <dbReference type="NCBI Taxonomy" id="4577"/>
    <lineage>
        <taxon>Eukaryota</taxon>
        <taxon>Viridiplantae</taxon>
        <taxon>Streptophyta</taxon>
        <taxon>Embryophyta</taxon>
        <taxon>Tracheophyta</taxon>
        <taxon>Spermatophyta</taxon>
        <taxon>Magnoliopsida</taxon>
        <taxon>Liliopsida</taxon>
        <taxon>Poales</taxon>
        <taxon>Poaceae</taxon>
        <taxon>PACMAD clade</taxon>
        <taxon>Panicoideae</taxon>
        <taxon>Andropogonodae</taxon>
        <taxon>Andropogoneae</taxon>
        <taxon>Tripsacinae</taxon>
        <taxon>Zea</taxon>
    </lineage>
</organism>
<evidence type="ECO:0000313" key="1">
    <source>
        <dbReference type="EMBL" id="ACG41007.1"/>
    </source>
</evidence>
<sequence>MDTSLVQQWPLLTSALAWVCMTREMSPPSSFPRAWIEGSSSLSVCLSLSLSLSLPFLPVAVY</sequence>